<dbReference type="OrthoDB" id="2788868at2759"/>
<name>A0A166DFG9_9AGAM</name>
<evidence type="ECO:0000256" key="1">
    <source>
        <dbReference type="SAM" id="MobiDB-lite"/>
    </source>
</evidence>
<proteinExistence type="predicted"/>
<feature type="region of interest" description="Disordered" evidence="1">
    <location>
        <begin position="419"/>
        <end position="438"/>
    </location>
</feature>
<accession>A0A166DFG9</accession>
<reference evidence="2 3" key="1">
    <citation type="journal article" date="2016" name="Mol. Biol. Evol.">
        <title>Comparative Genomics of Early-Diverging Mushroom-Forming Fungi Provides Insights into the Origins of Lignocellulose Decay Capabilities.</title>
        <authorList>
            <person name="Nagy L.G."/>
            <person name="Riley R."/>
            <person name="Tritt A."/>
            <person name="Adam C."/>
            <person name="Daum C."/>
            <person name="Floudas D."/>
            <person name="Sun H."/>
            <person name="Yadav J.S."/>
            <person name="Pangilinan J."/>
            <person name="Larsson K.H."/>
            <person name="Matsuura K."/>
            <person name="Barry K."/>
            <person name="Labutti K."/>
            <person name="Kuo R."/>
            <person name="Ohm R.A."/>
            <person name="Bhattacharya S.S."/>
            <person name="Shirouzu T."/>
            <person name="Yoshinaga Y."/>
            <person name="Martin F.M."/>
            <person name="Grigoriev I.V."/>
            <person name="Hibbett D.S."/>
        </authorList>
    </citation>
    <scope>NUCLEOTIDE SEQUENCE [LARGE SCALE GENOMIC DNA]</scope>
    <source>
        <strain evidence="2 3">CBS 109695</strain>
    </source>
</reference>
<keyword evidence="3" id="KW-1185">Reference proteome</keyword>
<dbReference type="AlphaFoldDB" id="A0A166DFG9"/>
<evidence type="ECO:0000313" key="3">
    <source>
        <dbReference type="Proteomes" id="UP000076532"/>
    </source>
</evidence>
<dbReference type="Proteomes" id="UP000076532">
    <property type="component" value="Unassembled WGS sequence"/>
</dbReference>
<dbReference type="EMBL" id="KV417614">
    <property type="protein sequence ID" value="KZP14647.1"/>
    <property type="molecule type" value="Genomic_DNA"/>
</dbReference>
<gene>
    <name evidence="2" type="ORF">FIBSPDRAFT_868041</name>
</gene>
<sequence>MAESNGVDAIRSILHERSRYLLRSRIVSEAEVLAIQGHLSLANQVLNTLFFLLKPTWPGNVPCVCRIGWETMWLESQSPLPNAPPAYLPLTGPQHHRILFYRSIGISSMQGTSVTSGITTRWREITNTVKQHMDSSQSEIRAHVLPMMDRMHQRFPSNPESPLDVEDGDIYAAFVALYIDTLLRVGDLDAARAILNSRVRTICRKCHIIRQRILSVPGICALLQEDDPDSLDEVVGNAYALLAALTIRVKDGVVRPYAHLPWDALIGRFLASAKKRYPSAIGRLTDQQGSNAPAHAPACEANITAMVARVALDTPLPADYLAFLRHADGIKGVHPSHVLGSAAQVRVETWTGVSKLRVECDQQELLALSGEYEAWPLLKRVVAIDANLSNAGDIWLVEPWLMAQARQFALDAGRRKQAREEGADMPAAGESPASCPKPRGKDMGLVFRAPTHEASNLPPEIIEMVVSYALRDVSGCAYERETALALCGTSRRMHELSIAALWQTGWTLMTWSSWGINLDVYDSFRHYIEIQTRRNEEHVPFTINSP</sequence>
<organism evidence="2 3">
    <name type="scientific">Athelia psychrophila</name>
    <dbReference type="NCBI Taxonomy" id="1759441"/>
    <lineage>
        <taxon>Eukaryota</taxon>
        <taxon>Fungi</taxon>
        <taxon>Dikarya</taxon>
        <taxon>Basidiomycota</taxon>
        <taxon>Agaricomycotina</taxon>
        <taxon>Agaricomycetes</taxon>
        <taxon>Agaricomycetidae</taxon>
        <taxon>Atheliales</taxon>
        <taxon>Atheliaceae</taxon>
        <taxon>Athelia</taxon>
    </lineage>
</organism>
<protein>
    <submittedName>
        <fullName evidence="2">Uncharacterized protein</fullName>
    </submittedName>
</protein>
<evidence type="ECO:0000313" key="2">
    <source>
        <dbReference type="EMBL" id="KZP14647.1"/>
    </source>
</evidence>